<protein>
    <submittedName>
        <fullName evidence="1">Uncharacterized protein</fullName>
    </submittedName>
</protein>
<dbReference type="Proteomes" id="UP001186974">
    <property type="component" value="Unassembled WGS sequence"/>
</dbReference>
<evidence type="ECO:0000313" key="1">
    <source>
        <dbReference type="EMBL" id="KAK3044968.1"/>
    </source>
</evidence>
<reference evidence="1" key="1">
    <citation type="submission" date="2024-09" db="EMBL/GenBank/DDBJ databases">
        <title>Black Yeasts Isolated from many extreme environments.</title>
        <authorList>
            <person name="Coleine C."/>
            <person name="Stajich J.E."/>
            <person name="Selbmann L."/>
        </authorList>
    </citation>
    <scope>NUCLEOTIDE SEQUENCE</scope>
    <source>
        <strain evidence="1">CCFEE 5737</strain>
    </source>
</reference>
<proteinExistence type="predicted"/>
<comment type="caution">
    <text evidence="1">The sequence shown here is derived from an EMBL/GenBank/DDBJ whole genome shotgun (WGS) entry which is preliminary data.</text>
</comment>
<evidence type="ECO:0000313" key="2">
    <source>
        <dbReference type="Proteomes" id="UP001186974"/>
    </source>
</evidence>
<sequence length="113" mass="11756">MQSVDEAPLGAAAEVDVPPDGGYGWICTAAVFLINVHTWGVGSAWGVLLAHYLSDSTFPSGTPFTYALIGGLSVSQSLVVSPLVNISMRKLGTRWTLLIGTFLLSGALLGASF</sequence>
<accession>A0ACC3CUX0</accession>
<name>A0ACC3CUX0_9PEZI</name>
<gene>
    <name evidence="1" type="ORF">LTS18_014915</name>
</gene>
<feature type="non-terminal residue" evidence="1">
    <location>
        <position position="113"/>
    </location>
</feature>
<dbReference type="EMBL" id="JAWDJW010011204">
    <property type="protein sequence ID" value="KAK3044968.1"/>
    <property type="molecule type" value="Genomic_DNA"/>
</dbReference>
<organism evidence="1 2">
    <name type="scientific">Coniosporium uncinatum</name>
    <dbReference type="NCBI Taxonomy" id="93489"/>
    <lineage>
        <taxon>Eukaryota</taxon>
        <taxon>Fungi</taxon>
        <taxon>Dikarya</taxon>
        <taxon>Ascomycota</taxon>
        <taxon>Pezizomycotina</taxon>
        <taxon>Dothideomycetes</taxon>
        <taxon>Dothideomycetes incertae sedis</taxon>
        <taxon>Coniosporium</taxon>
    </lineage>
</organism>
<keyword evidence="2" id="KW-1185">Reference proteome</keyword>